<evidence type="ECO:0000313" key="2">
    <source>
        <dbReference type="EMBL" id="KAF8436519.1"/>
    </source>
</evidence>
<keyword evidence="3" id="KW-1185">Reference proteome</keyword>
<accession>A0AAD4GCP0</accession>
<reference evidence="2" key="1">
    <citation type="submission" date="2019-10" db="EMBL/GenBank/DDBJ databases">
        <authorList>
            <consortium name="DOE Joint Genome Institute"/>
            <person name="Kuo A."/>
            <person name="Miyauchi S."/>
            <person name="Kiss E."/>
            <person name="Drula E."/>
            <person name="Kohler A."/>
            <person name="Sanchez-Garcia M."/>
            <person name="Andreopoulos B."/>
            <person name="Barry K.W."/>
            <person name="Bonito G."/>
            <person name="Buee M."/>
            <person name="Carver A."/>
            <person name="Chen C."/>
            <person name="Cichocki N."/>
            <person name="Clum A."/>
            <person name="Culley D."/>
            <person name="Crous P.W."/>
            <person name="Fauchery L."/>
            <person name="Girlanda M."/>
            <person name="Hayes R."/>
            <person name="Keri Z."/>
            <person name="LaButti K."/>
            <person name="Lipzen A."/>
            <person name="Lombard V."/>
            <person name="Magnuson J."/>
            <person name="Maillard F."/>
            <person name="Morin E."/>
            <person name="Murat C."/>
            <person name="Nolan M."/>
            <person name="Ohm R."/>
            <person name="Pangilinan J."/>
            <person name="Pereira M."/>
            <person name="Perotto S."/>
            <person name="Peter M."/>
            <person name="Riley R."/>
            <person name="Sitrit Y."/>
            <person name="Stielow B."/>
            <person name="Szollosi G."/>
            <person name="Zifcakova L."/>
            <person name="Stursova M."/>
            <person name="Spatafora J.W."/>
            <person name="Tedersoo L."/>
            <person name="Vaario L.-M."/>
            <person name="Yamada A."/>
            <person name="Yan M."/>
            <person name="Wang P."/>
            <person name="Xu J."/>
            <person name="Bruns T."/>
            <person name="Baldrian P."/>
            <person name="Vilgalys R."/>
            <person name="Henrissat B."/>
            <person name="Grigoriev I.V."/>
            <person name="Hibbett D."/>
            <person name="Nagy L.G."/>
            <person name="Martin F.M."/>
        </authorList>
    </citation>
    <scope>NUCLEOTIDE SEQUENCE</scope>
    <source>
        <strain evidence="2">BED1</strain>
    </source>
</reference>
<dbReference type="Proteomes" id="UP001194468">
    <property type="component" value="Unassembled WGS sequence"/>
</dbReference>
<evidence type="ECO:0000259" key="1">
    <source>
        <dbReference type="Pfam" id="PF21595"/>
    </source>
</evidence>
<name>A0AAD4GCP0_BOLED</name>
<dbReference type="Pfam" id="PF21595">
    <property type="entry name" value="CCL2-like"/>
    <property type="match status" value="1"/>
</dbReference>
<reference evidence="2" key="2">
    <citation type="journal article" date="2020" name="Nat. Commun.">
        <title>Large-scale genome sequencing of mycorrhizal fungi provides insights into the early evolution of symbiotic traits.</title>
        <authorList>
            <person name="Miyauchi S."/>
            <person name="Kiss E."/>
            <person name="Kuo A."/>
            <person name="Drula E."/>
            <person name="Kohler A."/>
            <person name="Sanchez-Garcia M."/>
            <person name="Morin E."/>
            <person name="Andreopoulos B."/>
            <person name="Barry K.W."/>
            <person name="Bonito G."/>
            <person name="Buee M."/>
            <person name="Carver A."/>
            <person name="Chen C."/>
            <person name="Cichocki N."/>
            <person name="Clum A."/>
            <person name="Culley D."/>
            <person name="Crous P.W."/>
            <person name="Fauchery L."/>
            <person name="Girlanda M."/>
            <person name="Hayes R.D."/>
            <person name="Keri Z."/>
            <person name="LaButti K."/>
            <person name="Lipzen A."/>
            <person name="Lombard V."/>
            <person name="Magnuson J."/>
            <person name="Maillard F."/>
            <person name="Murat C."/>
            <person name="Nolan M."/>
            <person name="Ohm R.A."/>
            <person name="Pangilinan J."/>
            <person name="Pereira M.F."/>
            <person name="Perotto S."/>
            <person name="Peter M."/>
            <person name="Pfister S."/>
            <person name="Riley R."/>
            <person name="Sitrit Y."/>
            <person name="Stielow J.B."/>
            <person name="Szollosi G."/>
            <person name="Zifcakova L."/>
            <person name="Stursova M."/>
            <person name="Spatafora J.W."/>
            <person name="Tedersoo L."/>
            <person name="Vaario L.M."/>
            <person name="Yamada A."/>
            <person name="Yan M."/>
            <person name="Wang P."/>
            <person name="Xu J."/>
            <person name="Bruns T."/>
            <person name="Baldrian P."/>
            <person name="Vilgalys R."/>
            <person name="Dunand C."/>
            <person name="Henrissat B."/>
            <person name="Grigoriev I.V."/>
            <person name="Hibbett D."/>
            <person name="Nagy L.G."/>
            <person name="Martin F.M."/>
        </authorList>
    </citation>
    <scope>NUCLEOTIDE SEQUENCE</scope>
    <source>
        <strain evidence="2">BED1</strain>
    </source>
</reference>
<sequence length="148" mass="16749">MSHPPEGLYFFINRETTDDGKSLAINFNGLGTPLTVTEFERLPTQIWRLRDLISIYCGTQFLEFQDTTLPIDIDNDGNLVSCVSPDRKWDVRGSESIYTIQDDAHLGFWGLRKAAVGERIAGSSNQRQYWRLIPVPVPDPPASRCTTM</sequence>
<dbReference type="InterPro" id="IPR048746">
    <property type="entry name" value="CCL2-like_lectin"/>
</dbReference>
<dbReference type="Gene3D" id="2.80.10.50">
    <property type="match status" value="1"/>
</dbReference>
<organism evidence="2 3">
    <name type="scientific">Boletus edulis BED1</name>
    <dbReference type="NCBI Taxonomy" id="1328754"/>
    <lineage>
        <taxon>Eukaryota</taxon>
        <taxon>Fungi</taxon>
        <taxon>Dikarya</taxon>
        <taxon>Basidiomycota</taxon>
        <taxon>Agaricomycotina</taxon>
        <taxon>Agaricomycetes</taxon>
        <taxon>Agaricomycetidae</taxon>
        <taxon>Boletales</taxon>
        <taxon>Boletineae</taxon>
        <taxon>Boletaceae</taxon>
        <taxon>Boletoideae</taxon>
        <taxon>Boletus</taxon>
    </lineage>
</organism>
<comment type="caution">
    <text evidence="2">The sequence shown here is derived from an EMBL/GenBank/DDBJ whole genome shotgun (WGS) entry which is preliminary data.</text>
</comment>
<gene>
    <name evidence="2" type="ORF">L210DRAFT_3548245</name>
</gene>
<proteinExistence type="predicted"/>
<feature type="domain" description="CCL2-like lectin" evidence="1">
    <location>
        <begin position="7"/>
        <end position="127"/>
    </location>
</feature>
<protein>
    <recommendedName>
        <fullName evidence="1">CCL2-like lectin domain-containing protein</fullName>
    </recommendedName>
</protein>
<dbReference type="EMBL" id="WHUW01000021">
    <property type="protein sequence ID" value="KAF8436519.1"/>
    <property type="molecule type" value="Genomic_DNA"/>
</dbReference>
<dbReference type="AlphaFoldDB" id="A0AAD4GCP0"/>
<evidence type="ECO:0000313" key="3">
    <source>
        <dbReference type="Proteomes" id="UP001194468"/>
    </source>
</evidence>